<keyword evidence="8" id="KW-1185">Reference proteome</keyword>
<evidence type="ECO:0000256" key="3">
    <source>
        <dbReference type="ARBA" id="ARBA00022840"/>
    </source>
</evidence>
<feature type="region of interest" description="Disordered" evidence="5">
    <location>
        <begin position="367"/>
        <end position="399"/>
    </location>
</feature>
<dbReference type="GO" id="GO:0016887">
    <property type="term" value="F:ATP hydrolysis activity"/>
    <property type="evidence" value="ECO:0007669"/>
    <property type="project" value="InterPro"/>
</dbReference>
<dbReference type="InterPro" id="IPR002913">
    <property type="entry name" value="START_lipid-bd_dom"/>
</dbReference>
<keyword evidence="2" id="KW-0547">Nucleotide-binding</keyword>
<feature type="compositionally biased region" description="Pro residues" evidence="5">
    <location>
        <begin position="29"/>
        <end position="44"/>
    </location>
</feature>
<feature type="region of interest" description="Disordered" evidence="5">
    <location>
        <begin position="13"/>
        <end position="117"/>
    </location>
</feature>
<evidence type="ECO:0000313" key="7">
    <source>
        <dbReference type="EMBL" id="GMI20515.1"/>
    </source>
</evidence>
<name>A0A9W7L245_9STRA</name>
<comment type="caution">
    <text evidence="7">The sequence shown here is derived from an EMBL/GenBank/DDBJ whole genome shotgun (WGS) entry which is preliminary data.</text>
</comment>
<feature type="compositionally biased region" description="Polar residues" evidence="5">
    <location>
        <begin position="814"/>
        <end position="825"/>
    </location>
</feature>
<dbReference type="InterPro" id="IPR003959">
    <property type="entry name" value="ATPase_AAA_core"/>
</dbReference>
<feature type="domain" description="START" evidence="6">
    <location>
        <begin position="1012"/>
        <end position="1214"/>
    </location>
</feature>
<dbReference type="InterPro" id="IPR003593">
    <property type="entry name" value="AAA+_ATPase"/>
</dbReference>
<dbReference type="SMART" id="SM00382">
    <property type="entry name" value="AAA"/>
    <property type="match status" value="1"/>
</dbReference>
<dbReference type="GO" id="GO:0005524">
    <property type="term" value="F:ATP binding"/>
    <property type="evidence" value="ECO:0007669"/>
    <property type="project" value="UniProtKB-KW"/>
</dbReference>
<dbReference type="PANTHER" id="PTHR45644:SF3">
    <property type="entry name" value="FI08533P-RELATED"/>
    <property type="match status" value="1"/>
</dbReference>
<evidence type="ECO:0000256" key="4">
    <source>
        <dbReference type="ARBA" id="ARBA00023128"/>
    </source>
</evidence>
<evidence type="ECO:0000313" key="8">
    <source>
        <dbReference type="Proteomes" id="UP001165082"/>
    </source>
</evidence>
<feature type="compositionally biased region" description="Low complexity" evidence="5">
    <location>
        <begin position="16"/>
        <end position="28"/>
    </location>
</feature>
<dbReference type="Proteomes" id="UP001165082">
    <property type="component" value="Unassembled WGS sequence"/>
</dbReference>
<dbReference type="PANTHER" id="PTHR45644">
    <property type="entry name" value="AAA ATPASE, PUTATIVE (AFU_ORTHOLOGUE AFUA_2G12920)-RELATED-RELATED"/>
    <property type="match status" value="1"/>
</dbReference>
<dbReference type="InterPro" id="IPR051701">
    <property type="entry name" value="Mito_OM_Translocase_MSP1"/>
</dbReference>
<accession>A0A9W7L245</accession>
<evidence type="ECO:0000259" key="6">
    <source>
        <dbReference type="PROSITE" id="PS50848"/>
    </source>
</evidence>
<feature type="region of interest" description="Disordered" evidence="5">
    <location>
        <begin position="950"/>
        <end position="973"/>
    </location>
</feature>
<dbReference type="InterPro" id="IPR003960">
    <property type="entry name" value="ATPase_AAA_CS"/>
</dbReference>
<dbReference type="PROSITE" id="PS50848">
    <property type="entry name" value="START"/>
    <property type="match status" value="1"/>
</dbReference>
<dbReference type="SUPFAM" id="SSF52540">
    <property type="entry name" value="P-loop containing nucleoside triphosphate hydrolases"/>
    <property type="match status" value="1"/>
</dbReference>
<comment type="subcellular location">
    <subcellularLocation>
        <location evidence="1">Mitochondrion</location>
    </subcellularLocation>
</comment>
<keyword evidence="4" id="KW-0496">Mitochondrion</keyword>
<dbReference type="Pfam" id="PF00004">
    <property type="entry name" value="AAA"/>
    <property type="match status" value="1"/>
</dbReference>
<dbReference type="OrthoDB" id="10024807at2759"/>
<gene>
    <name evidence="7" type="ORF">TrRE_jg7862</name>
</gene>
<dbReference type="SUPFAM" id="SSF55961">
    <property type="entry name" value="Bet v1-like"/>
    <property type="match status" value="1"/>
</dbReference>
<dbReference type="Gene3D" id="3.40.50.300">
    <property type="entry name" value="P-loop containing nucleotide triphosphate hydrolases"/>
    <property type="match status" value="2"/>
</dbReference>
<dbReference type="Gene3D" id="3.30.530.20">
    <property type="match status" value="1"/>
</dbReference>
<feature type="compositionally biased region" description="Polar residues" evidence="5">
    <location>
        <begin position="420"/>
        <end position="429"/>
    </location>
</feature>
<dbReference type="GO" id="GO:0005741">
    <property type="term" value="C:mitochondrial outer membrane"/>
    <property type="evidence" value="ECO:0007669"/>
    <property type="project" value="TreeGrafter"/>
</dbReference>
<feature type="region of interest" description="Disordered" evidence="5">
    <location>
        <begin position="290"/>
        <end position="320"/>
    </location>
</feature>
<dbReference type="InterPro" id="IPR027417">
    <property type="entry name" value="P-loop_NTPase"/>
</dbReference>
<proteinExistence type="predicted"/>
<sequence>MPKRLSLLERQQKLLSESGFSGPSVPSSKPSPLPPRAPRPPGKPSPSHRFSANFTSRQEKALSRNGQHNASSESRKAEELVFEEDDDEDEHEDGKDGTKSVGGRSMMSHAPSLHPSMAGSVVSQACSEVTIGAGDNTGYWDFCHRKTTKADLGHTCRECKVPFSKLGEPITERRGARTSMRYHAECFSGFADPRSQANSSMHTGKLRGTQYEAAPRSKAGSKMRATKHFENGGDRNSGGGGGKIAAFAGGSMGFGDKSSKDSAFALPEVRGAEVTGGLSMAQLEEHNKRMDELDLDDKEESEQAKTFETYEAESDDESPYGRPHLPPAALFALPKAPLLTLLGGWFLISLVKELRLLVQEVAESGLADLDGNGLPPAVGAKSRRRGPPQNDLDDVDSFMKPSTPIIESLVARLCPPARSDSGSLESQLESPGPGGQVQTFQKTYQNKRSSMRRIVRATDQPRIPPSASEKIVATYRNLLSRLTNPELTMLSQILHTPPANPPKIGGMSTVKKTLLSTLLPKRSKYKSALLQPPTGLLLYGPPGNGKTLLCSFISYFCYENARPFLTIRPGTFYSKFVGDTSVNVATFFSVVKKLNCFNALYFNMWKEEFMNIGGTGKTAVFVDEVDGLFRSRGTSGGGGSEGNEVYRDFKTEFMQGWDGIDGSEGGLIVIGASNRPYDIDEAFLRRMPRSYQIGLPSYKTRLKILESITSDFPTDFSSLGPLARNTEGYSANDLKEICRIAATNWVEMGEPGGEVRANVFADALEKYTPSGVNSREYRRDIAEYEGAVGGMGGGGVMNEDPTVEFDGVAPSDVNGKQQPKTSNSNKHSDEISQEASPVKAANPPPPAESVVFTVRKKGKKSGAKATRYIKFTSQSLQVHKLKDCSDEAEDLPLAAGEGKVKIMGRDKNTEFCRVHIVERKNTLVIKYSYNEEKDEKDWEVLKRFLVQTSKSGGSGKEARPDDEDDEDDNKDHFSDALEHHHDEYPFFPFSSLLTTSFEEEYEACMVNLASPSSGWSQVSSTKSGTVVETQKSSGRKVKSKALRFRCVGSSSSPVSAIGRACNTYPRRCEWDKNLSTGRIIAEYPAEAFGEWSSSKFILISYATNPAMGGAISPRTFLEVRWCGGTEDGSRSMFVTFNVDGKRGRWREYEEEDRRIKKSGVRARNLEGFQYLAREEGGGSKITMVSVSEIGGFLPVSVVNQATGNSILESMERLEVYVTGDGNN</sequence>
<dbReference type="EMBL" id="BRXZ01008047">
    <property type="protein sequence ID" value="GMI20515.1"/>
    <property type="molecule type" value="Genomic_DNA"/>
</dbReference>
<evidence type="ECO:0000256" key="5">
    <source>
        <dbReference type="SAM" id="MobiDB-lite"/>
    </source>
</evidence>
<dbReference type="GO" id="GO:0008289">
    <property type="term" value="F:lipid binding"/>
    <property type="evidence" value="ECO:0007669"/>
    <property type="project" value="InterPro"/>
</dbReference>
<organism evidence="7 8">
    <name type="scientific">Triparma retinervis</name>
    <dbReference type="NCBI Taxonomy" id="2557542"/>
    <lineage>
        <taxon>Eukaryota</taxon>
        <taxon>Sar</taxon>
        <taxon>Stramenopiles</taxon>
        <taxon>Ochrophyta</taxon>
        <taxon>Bolidophyceae</taxon>
        <taxon>Parmales</taxon>
        <taxon>Triparmaceae</taxon>
        <taxon>Triparma</taxon>
    </lineage>
</organism>
<evidence type="ECO:0000256" key="2">
    <source>
        <dbReference type="ARBA" id="ARBA00022741"/>
    </source>
</evidence>
<dbReference type="Gene3D" id="1.10.8.60">
    <property type="match status" value="1"/>
</dbReference>
<evidence type="ECO:0000256" key="1">
    <source>
        <dbReference type="ARBA" id="ARBA00004173"/>
    </source>
</evidence>
<dbReference type="Pfam" id="PF01852">
    <property type="entry name" value="START"/>
    <property type="match status" value="1"/>
</dbReference>
<protein>
    <recommendedName>
        <fullName evidence="6">START domain-containing protein</fullName>
    </recommendedName>
</protein>
<reference evidence="7" key="1">
    <citation type="submission" date="2022-07" db="EMBL/GenBank/DDBJ databases">
        <title>Genome analysis of Parmales, a sister group of diatoms, reveals the evolutionary specialization of diatoms from phago-mixotrophs to photoautotrophs.</title>
        <authorList>
            <person name="Ban H."/>
            <person name="Sato S."/>
            <person name="Yoshikawa S."/>
            <person name="Kazumasa Y."/>
            <person name="Nakamura Y."/>
            <person name="Ichinomiya M."/>
            <person name="Saitoh K."/>
            <person name="Sato N."/>
            <person name="Blanc-Mathieu R."/>
            <person name="Endo H."/>
            <person name="Kuwata A."/>
            <person name="Ogata H."/>
        </authorList>
    </citation>
    <scope>NUCLEOTIDE SEQUENCE</scope>
</reference>
<feature type="compositionally biased region" description="Acidic residues" evidence="5">
    <location>
        <begin position="80"/>
        <end position="91"/>
    </location>
</feature>
<feature type="region of interest" description="Disordered" evidence="5">
    <location>
        <begin position="789"/>
        <end position="852"/>
    </location>
</feature>
<dbReference type="AlphaFoldDB" id="A0A9W7L245"/>
<feature type="region of interest" description="Disordered" evidence="5">
    <location>
        <begin position="417"/>
        <end position="438"/>
    </location>
</feature>
<keyword evidence="3" id="KW-0067">ATP-binding</keyword>
<dbReference type="InterPro" id="IPR023393">
    <property type="entry name" value="START-like_dom_sf"/>
</dbReference>
<dbReference type="PROSITE" id="PS00674">
    <property type="entry name" value="AAA"/>
    <property type="match status" value="1"/>
</dbReference>